<evidence type="ECO:0000313" key="8">
    <source>
        <dbReference type="EMBL" id="SDT97248.1"/>
    </source>
</evidence>
<dbReference type="GO" id="GO:0008198">
    <property type="term" value="F:ferrous iron binding"/>
    <property type="evidence" value="ECO:0007669"/>
    <property type="project" value="TreeGrafter"/>
</dbReference>
<dbReference type="Proteomes" id="UP000243924">
    <property type="component" value="Chromosome I"/>
</dbReference>
<organism evidence="8 9">
    <name type="scientific">Halopseudomonas salegens</name>
    <dbReference type="NCBI Taxonomy" id="1434072"/>
    <lineage>
        <taxon>Bacteria</taxon>
        <taxon>Pseudomonadati</taxon>
        <taxon>Pseudomonadota</taxon>
        <taxon>Gammaproteobacteria</taxon>
        <taxon>Pseudomonadales</taxon>
        <taxon>Pseudomonadaceae</taxon>
        <taxon>Halopseudomonas</taxon>
    </lineage>
</organism>
<feature type="domain" description="Fe2OG dioxygenase" evidence="7">
    <location>
        <begin position="112"/>
        <end position="213"/>
    </location>
</feature>
<evidence type="ECO:0000256" key="4">
    <source>
        <dbReference type="ARBA" id="ARBA00023004"/>
    </source>
</evidence>
<dbReference type="Gene3D" id="2.60.120.590">
    <property type="entry name" value="Alpha-ketoglutarate-dependent dioxygenase AlkB-like"/>
    <property type="match status" value="1"/>
</dbReference>
<keyword evidence="3" id="KW-0560">Oxidoreductase</keyword>
<evidence type="ECO:0000256" key="3">
    <source>
        <dbReference type="ARBA" id="ARBA00023002"/>
    </source>
</evidence>
<keyword evidence="9" id="KW-1185">Reference proteome</keyword>
<dbReference type="STRING" id="1434072.SAMN05216210_0940"/>
<dbReference type="InterPro" id="IPR004574">
    <property type="entry name" value="Alkb"/>
</dbReference>
<feature type="binding site" evidence="5">
    <location>
        <begin position="204"/>
        <end position="210"/>
    </location>
    <ligand>
        <name>2-oxoglutarate</name>
        <dbReference type="ChEBI" id="CHEBI:16810"/>
    </ligand>
</feature>
<dbReference type="GO" id="GO:0035513">
    <property type="term" value="P:oxidative RNA demethylation"/>
    <property type="evidence" value="ECO:0007669"/>
    <property type="project" value="TreeGrafter"/>
</dbReference>
<dbReference type="GO" id="GO:0005737">
    <property type="term" value="C:cytoplasm"/>
    <property type="evidence" value="ECO:0007669"/>
    <property type="project" value="TreeGrafter"/>
</dbReference>
<dbReference type="PROSITE" id="PS51471">
    <property type="entry name" value="FE2OG_OXY"/>
    <property type="match status" value="1"/>
</dbReference>
<evidence type="ECO:0000256" key="2">
    <source>
        <dbReference type="ARBA" id="ARBA00022964"/>
    </source>
</evidence>
<feature type="binding site" evidence="5">
    <location>
        <position position="68"/>
    </location>
    <ligand>
        <name>substrate</name>
    </ligand>
</feature>
<evidence type="ECO:0000256" key="5">
    <source>
        <dbReference type="PIRSR" id="PIRSR604574-1"/>
    </source>
</evidence>
<dbReference type="OrthoDB" id="9796932at2"/>
<comment type="cofactor">
    <cofactor evidence="6">
        <name>Fe(2+)</name>
        <dbReference type="ChEBI" id="CHEBI:29033"/>
    </cofactor>
    <text evidence="6">Binds 1 Fe(2+) ion per subunit.</text>
</comment>
<dbReference type="PANTHER" id="PTHR16557">
    <property type="entry name" value="ALKYLATED DNA REPAIR PROTEIN ALKB-RELATED"/>
    <property type="match status" value="1"/>
</dbReference>
<dbReference type="InterPro" id="IPR037151">
    <property type="entry name" value="AlkB-like_sf"/>
</dbReference>
<dbReference type="Pfam" id="PF13532">
    <property type="entry name" value="2OG-FeII_Oxy_2"/>
    <property type="match status" value="1"/>
</dbReference>
<feature type="binding site" evidence="6">
    <location>
        <position position="130"/>
    </location>
    <ligand>
        <name>Fe cation</name>
        <dbReference type="ChEBI" id="CHEBI:24875"/>
        <note>catalytic</note>
    </ligand>
</feature>
<dbReference type="NCBIfam" id="NF011930">
    <property type="entry name" value="PRK15401.1"/>
    <property type="match status" value="1"/>
</dbReference>
<dbReference type="AlphaFoldDB" id="A0A1H2ER88"/>
<dbReference type="InterPro" id="IPR027450">
    <property type="entry name" value="AlkB-like"/>
</dbReference>
<dbReference type="RefSeq" id="WP_092384627.1">
    <property type="nucleotide sequence ID" value="NZ_LT629787.1"/>
</dbReference>
<dbReference type="SUPFAM" id="SSF51197">
    <property type="entry name" value="Clavaminate synthase-like"/>
    <property type="match status" value="1"/>
</dbReference>
<keyword evidence="4 6" id="KW-0408">Iron</keyword>
<evidence type="ECO:0000256" key="6">
    <source>
        <dbReference type="PIRSR" id="PIRSR604574-2"/>
    </source>
</evidence>
<dbReference type="PANTHER" id="PTHR16557:SF2">
    <property type="entry name" value="NUCLEIC ACID DIOXYGENASE ALKBH1"/>
    <property type="match status" value="1"/>
</dbReference>
<feature type="binding site" evidence="5">
    <location>
        <position position="160"/>
    </location>
    <ligand>
        <name>substrate</name>
    </ligand>
</feature>
<feature type="binding site" evidence="6">
    <location>
        <position position="186"/>
    </location>
    <ligand>
        <name>Fe cation</name>
        <dbReference type="ChEBI" id="CHEBI:24875"/>
        <note>catalytic</note>
    </ligand>
</feature>
<keyword evidence="1 6" id="KW-0479">Metal-binding</keyword>
<feature type="binding site" evidence="6">
    <location>
        <position position="132"/>
    </location>
    <ligand>
        <name>Fe cation</name>
        <dbReference type="ChEBI" id="CHEBI:24875"/>
        <note>catalytic</note>
    </ligand>
</feature>
<dbReference type="GO" id="GO:0035516">
    <property type="term" value="F:broad specificity oxidative DNA demethylase activity"/>
    <property type="evidence" value="ECO:0007669"/>
    <property type="project" value="TreeGrafter"/>
</dbReference>
<keyword evidence="2 8" id="KW-0223">Dioxygenase</keyword>
<evidence type="ECO:0000259" key="7">
    <source>
        <dbReference type="PROSITE" id="PS51471"/>
    </source>
</evidence>
<name>A0A1H2ER88_9GAMM</name>
<gene>
    <name evidence="8" type="ORF">SAMN05216210_0940</name>
</gene>
<reference evidence="9" key="1">
    <citation type="submission" date="2016-10" db="EMBL/GenBank/DDBJ databases">
        <authorList>
            <person name="Varghese N."/>
            <person name="Submissions S."/>
        </authorList>
    </citation>
    <scope>NUCLEOTIDE SEQUENCE [LARGE SCALE GENOMIC DNA]</scope>
    <source>
        <strain evidence="9">CECT 8338</strain>
    </source>
</reference>
<dbReference type="EMBL" id="LT629787">
    <property type="protein sequence ID" value="SDT97248.1"/>
    <property type="molecule type" value="Genomic_DNA"/>
</dbReference>
<protein>
    <submittedName>
        <fullName evidence="8">DNA-N1-methyladenine dioxygenase</fullName>
    </submittedName>
</protein>
<evidence type="ECO:0000313" key="9">
    <source>
        <dbReference type="Proteomes" id="UP000243924"/>
    </source>
</evidence>
<feature type="binding site" evidence="5">
    <location>
        <begin position="75"/>
        <end position="77"/>
    </location>
    <ligand>
        <name>substrate</name>
    </ligand>
</feature>
<dbReference type="GO" id="GO:0035515">
    <property type="term" value="F:oxidative RNA demethylase activity"/>
    <property type="evidence" value="ECO:0007669"/>
    <property type="project" value="TreeGrafter"/>
</dbReference>
<sequence>MQDLFAEHDQPIAIAPGAWLLKGYATEHAPELLSLINSIADQSPFRQHLTPGGHRMSSAQTGCGTASWVSDRRGYRYDRLDPETGQPWPALPDSFTRLASQAAADAGYADFLPDVCLINRYTTGSRMGLHQDKDEADFSAPIVSVSLGADMTFLFGGQQRQARPDRWLLKHGDVVVWGGPSRLHFHGVAPLGKRASHPLTGAMRYNLTFRRAFRNTRPAYPA</sequence>
<feature type="binding site" evidence="5">
    <location>
        <begin position="119"/>
        <end position="121"/>
    </location>
    <ligand>
        <name>2-oxoglutarate</name>
        <dbReference type="ChEBI" id="CHEBI:16810"/>
    </ligand>
</feature>
<proteinExistence type="predicted"/>
<evidence type="ECO:0000256" key="1">
    <source>
        <dbReference type="ARBA" id="ARBA00022723"/>
    </source>
</evidence>
<feature type="binding site" evidence="5">
    <location>
        <position position="134"/>
    </location>
    <ligand>
        <name>substrate</name>
    </ligand>
</feature>
<accession>A0A1H2ER88</accession>
<dbReference type="InterPro" id="IPR005123">
    <property type="entry name" value="Oxoglu/Fe-dep_dioxygenase_dom"/>
</dbReference>